<evidence type="ECO:0000313" key="7">
    <source>
        <dbReference type="Proteomes" id="UP000019194"/>
    </source>
</evidence>
<name>A0A7G2ISB7_CITFR</name>
<accession>A0A7G2ISB7</accession>
<keyword evidence="4" id="KW-0051">Antiviral defense</keyword>
<evidence type="ECO:0000256" key="1">
    <source>
        <dbReference type="ARBA" id="ARBA00022679"/>
    </source>
</evidence>
<dbReference type="EMBL" id="CBWP010000050">
    <property type="protein sequence ID" value="CDL38809.1"/>
    <property type="molecule type" value="Genomic_DNA"/>
</dbReference>
<dbReference type="RefSeq" id="WP_032950075.1">
    <property type="nucleotide sequence ID" value="NZ_CAYANS010000004.1"/>
</dbReference>
<dbReference type="AlphaFoldDB" id="A0A7G2ISB7"/>
<organism evidence="6 7">
    <name type="scientific">Citrobacter freundii</name>
    <dbReference type="NCBI Taxonomy" id="546"/>
    <lineage>
        <taxon>Bacteria</taxon>
        <taxon>Pseudomonadati</taxon>
        <taxon>Pseudomonadota</taxon>
        <taxon>Gammaproteobacteria</taxon>
        <taxon>Enterobacterales</taxon>
        <taxon>Enterobacteriaceae</taxon>
        <taxon>Citrobacter</taxon>
        <taxon>Citrobacter freundii complex</taxon>
    </lineage>
</organism>
<evidence type="ECO:0000256" key="2">
    <source>
        <dbReference type="ARBA" id="ARBA00022695"/>
    </source>
</evidence>
<keyword evidence="3" id="KW-0547">Nucleotide-binding</keyword>
<reference evidence="6 7" key="1">
    <citation type="submission" date="2013-10" db="EMBL/GenBank/DDBJ databases">
        <title>Antibiotic resistance diversity of beta-lactamase producers in the General Hospital Vienna.</title>
        <authorList>
            <person name="Barisic I."/>
            <person name="Mitteregger D."/>
            <person name="Hirschl A.M."/>
            <person name="Noehammer C."/>
            <person name="Wiesinger-Mayr H."/>
        </authorList>
    </citation>
    <scope>NUCLEOTIDE SEQUENCE [LARGE SCALE GENOMIC DNA]</scope>
    <source>
        <strain evidence="6 7">ISC11</strain>
    </source>
</reference>
<dbReference type="Proteomes" id="UP000019194">
    <property type="component" value="Unassembled WGS sequence"/>
</dbReference>
<evidence type="ECO:0000259" key="5">
    <source>
        <dbReference type="Pfam" id="PF26305"/>
    </source>
</evidence>
<keyword evidence="1" id="KW-0808">Transferase</keyword>
<evidence type="ECO:0000313" key="6">
    <source>
        <dbReference type="EMBL" id="CDL38809.1"/>
    </source>
</evidence>
<protein>
    <recommendedName>
        <fullName evidence="5">cGAS/DncV-like nucleotidyltransferase C-terminal helical domain-containing protein</fullName>
    </recommendedName>
</protein>
<feature type="domain" description="cGAS/DncV-like nucleotidyltransferase C-terminal helical" evidence="5">
    <location>
        <begin position="236"/>
        <end position="334"/>
    </location>
</feature>
<dbReference type="Pfam" id="PF26305">
    <property type="entry name" value="CD_NTase_C"/>
    <property type="match status" value="1"/>
</dbReference>
<sequence>MSNSFSARIERMKSRRKGTFDQLNVARESISNQRIDGLENYALLEGFLDLNESWETRGKQDSATRYVIGAMQPVDNRYTEISFETAKRIENQLVKKLDLNLEFRVQGSVPLDIHIKSFSDVDLLIIDTQMLIYDSDGIGRYTPTNKNDGDIILELRDATRDALKATFPAADVDDNNAKSLRITGGSLQREVDVVPSIWWDTKEYQHTKDVDQRGVTIIDKNTRQRIYNLPFLHIKRIKDKCDQCNGGLRKSIRFLKTLKADSEAEGTKIELSSYDIASLMYHADGNNLRHSQYYELAVLVETHRWLNYLAQNPNAAMLLYVPNGTRKIIDKNETFAELLKLTGMVNSIVTEVLREITGQPTEYYTPAKGILLIKQAVY</sequence>
<proteinExistence type="predicted"/>
<keyword evidence="2" id="KW-0548">Nucleotidyltransferase</keyword>
<comment type="caution">
    <text evidence="6">The sequence shown here is derived from an EMBL/GenBank/DDBJ whole genome shotgun (WGS) entry which is preliminary data.</text>
</comment>
<evidence type="ECO:0000256" key="3">
    <source>
        <dbReference type="ARBA" id="ARBA00022741"/>
    </source>
</evidence>
<evidence type="ECO:0000256" key="4">
    <source>
        <dbReference type="ARBA" id="ARBA00023118"/>
    </source>
</evidence>
<dbReference type="InterPro" id="IPR058909">
    <property type="entry name" value="CD_NTase_C"/>
</dbReference>